<name>A0A926N9Y1_9BACI</name>
<dbReference type="GO" id="GO:0005737">
    <property type="term" value="C:cytoplasm"/>
    <property type="evidence" value="ECO:0007669"/>
    <property type="project" value="UniProtKB-SubCell"/>
</dbReference>
<sequence length="424" mass="49995">MQIQNSEIDYGKLVFYSRTNKQMTQQELSIGICSITYLSKLENSKITPNMETLALLLERLDIDINEIDRNKFFIINNLEEWYKSIIQRDEPSVIDHLKEKIDLQIKNAHSTNLIYYYHLVSLRYSIHKKNKKDAEEIMEILIKGKDKFGAHQKAYFEYFLGLYYCTIKADSPRGLVHFENIIYFFNDPTHVDPEFFFHLSLTYTNTYNTPMAVTYAEKALNIFNSKLWFKRSLECQLLLGVNYGRLKEYSRAIEILNKIINVSKGFEDKVIFAKALHNLGFIHSKLHNYEEAIKYYLHALDYIDTPSKIYLNVVIELASVLIKNNQKQEALAWVNKTLSESNKYQWPSTKLVELEIIKYQLINTDSELISYLENTAIPKFVQSNDFGLMSQYYETLGKSYKKLHQYKKSSHYYELCLKLLKKMS</sequence>
<evidence type="ECO:0000256" key="3">
    <source>
        <dbReference type="ARBA" id="ARBA00022737"/>
    </source>
</evidence>
<dbReference type="InterPro" id="IPR013105">
    <property type="entry name" value="TPR_2"/>
</dbReference>
<dbReference type="GO" id="GO:0003677">
    <property type="term" value="F:DNA binding"/>
    <property type="evidence" value="ECO:0007669"/>
    <property type="project" value="InterPro"/>
</dbReference>
<comment type="caution">
    <text evidence="8">The sequence shown here is derived from an EMBL/GenBank/DDBJ whole genome shotgun (WGS) entry which is preliminary data.</text>
</comment>
<evidence type="ECO:0000259" key="7">
    <source>
        <dbReference type="PROSITE" id="PS50943"/>
    </source>
</evidence>
<comment type="similarity">
    <text evidence="5">Belongs to the Rap family.</text>
</comment>
<dbReference type="Pfam" id="PF01381">
    <property type="entry name" value="HTH_3"/>
    <property type="match status" value="1"/>
</dbReference>
<dbReference type="Proteomes" id="UP000626844">
    <property type="component" value="Unassembled WGS sequence"/>
</dbReference>
<dbReference type="Pfam" id="PF18801">
    <property type="entry name" value="RapH_N"/>
    <property type="match status" value="1"/>
</dbReference>
<dbReference type="SUPFAM" id="SSF47413">
    <property type="entry name" value="lambda repressor-like DNA-binding domains"/>
    <property type="match status" value="1"/>
</dbReference>
<dbReference type="PANTHER" id="PTHR46630">
    <property type="entry name" value="TETRATRICOPEPTIDE REPEAT PROTEIN 29"/>
    <property type="match status" value="1"/>
</dbReference>
<dbReference type="SMART" id="SM00530">
    <property type="entry name" value="HTH_XRE"/>
    <property type="match status" value="1"/>
</dbReference>
<dbReference type="SUPFAM" id="SSF48452">
    <property type="entry name" value="TPR-like"/>
    <property type="match status" value="1"/>
</dbReference>
<proteinExistence type="inferred from homology"/>
<gene>
    <name evidence="8" type="ORF">IC621_04515</name>
</gene>
<evidence type="ECO:0000256" key="4">
    <source>
        <dbReference type="ARBA" id="ARBA00022803"/>
    </source>
</evidence>
<dbReference type="Gene3D" id="1.10.260.40">
    <property type="entry name" value="lambda repressor-like DNA-binding domains"/>
    <property type="match status" value="1"/>
</dbReference>
<dbReference type="Gene3D" id="1.25.40.1000">
    <property type="match status" value="1"/>
</dbReference>
<evidence type="ECO:0000256" key="6">
    <source>
        <dbReference type="PROSITE-ProRule" id="PRU00339"/>
    </source>
</evidence>
<dbReference type="InterPro" id="IPR019734">
    <property type="entry name" value="TPR_rpt"/>
</dbReference>
<dbReference type="CDD" id="cd00093">
    <property type="entry name" value="HTH_XRE"/>
    <property type="match status" value="1"/>
</dbReference>
<dbReference type="InterPro" id="IPR001387">
    <property type="entry name" value="Cro/C1-type_HTH"/>
</dbReference>
<protein>
    <submittedName>
        <fullName evidence="8">Tetratricopeptide repeat protein</fullName>
    </submittedName>
</protein>
<evidence type="ECO:0000256" key="5">
    <source>
        <dbReference type="ARBA" id="ARBA00038253"/>
    </source>
</evidence>
<evidence type="ECO:0000256" key="1">
    <source>
        <dbReference type="ARBA" id="ARBA00004496"/>
    </source>
</evidence>
<dbReference type="Pfam" id="PF13181">
    <property type="entry name" value="TPR_8"/>
    <property type="match status" value="1"/>
</dbReference>
<evidence type="ECO:0000313" key="8">
    <source>
        <dbReference type="EMBL" id="MBD1379484.1"/>
    </source>
</evidence>
<accession>A0A926N9Y1</accession>
<keyword evidence="3" id="KW-0677">Repeat</keyword>
<dbReference type="PROSITE" id="PS50005">
    <property type="entry name" value="TPR"/>
    <property type="match status" value="1"/>
</dbReference>
<keyword evidence="4 6" id="KW-0802">TPR repeat</keyword>
<evidence type="ECO:0000313" key="9">
    <source>
        <dbReference type="Proteomes" id="UP000626844"/>
    </source>
</evidence>
<dbReference type="InterPro" id="IPR010982">
    <property type="entry name" value="Lambda_DNA-bd_dom_sf"/>
</dbReference>
<dbReference type="RefSeq" id="WP_191156181.1">
    <property type="nucleotide sequence ID" value="NZ_JACXAI010000004.1"/>
</dbReference>
<dbReference type="Gene3D" id="1.25.40.10">
    <property type="entry name" value="Tetratricopeptide repeat domain"/>
    <property type="match status" value="1"/>
</dbReference>
<dbReference type="Pfam" id="PF07719">
    <property type="entry name" value="TPR_2"/>
    <property type="match status" value="1"/>
</dbReference>
<dbReference type="SMART" id="SM00028">
    <property type="entry name" value="TPR"/>
    <property type="match status" value="5"/>
</dbReference>
<dbReference type="AlphaFoldDB" id="A0A926N9Y1"/>
<evidence type="ECO:0000256" key="2">
    <source>
        <dbReference type="ARBA" id="ARBA00022490"/>
    </source>
</evidence>
<dbReference type="PROSITE" id="PS50943">
    <property type="entry name" value="HTH_CROC1"/>
    <property type="match status" value="1"/>
</dbReference>
<comment type="subcellular location">
    <subcellularLocation>
        <location evidence="1">Cytoplasm</location>
    </subcellularLocation>
</comment>
<dbReference type="EMBL" id="JACXAI010000004">
    <property type="protein sequence ID" value="MBD1379484.1"/>
    <property type="molecule type" value="Genomic_DNA"/>
</dbReference>
<feature type="domain" description="HTH cro/C1-type" evidence="7">
    <location>
        <begin position="18"/>
        <end position="67"/>
    </location>
</feature>
<keyword evidence="2" id="KW-0963">Cytoplasm</keyword>
<dbReference type="InterPro" id="IPR051476">
    <property type="entry name" value="Bac_ResReg_Asp_Phosphatase"/>
</dbReference>
<reference evidence="8" key="1">
    <citation type="submission" date="2020-09" db="EMBL/GenBank/DDBJ databases">
        <title>A novel bacterium of genus Bacillus, isolated from South China Sea.</title>
        <authorList>
            <person name="Huang H."/>
            <person name="Mo K."/>
            <person name="Hu Y."/>
        </authorList>
    </citation>
    <scope>NUCLEOTIDE SEQUENCE</scope>
    <source>
        <strain evidence="8">IB182487</strain>
    </source>
</reference>
<feature type="repeat" description="TPR" evidence="6">
    <location>
        <begin position="273"/>
        <end position="306"/>
    </location>
</feature>
<organism evidence="8 9">
    <name type="scientific">Metabacillus arenae</name>
    <dbReference type="NCBI Taxonomy" id="2771434"/>
    <lineage>
        <taxon>Bacteria</taxon>
        <taxon>Bacillati</taxon>
        <taxon>Bacillota</taxon>
        <taxon>Bacilli</taxon>
        <taxon>Bacillales</taxon>
        <taxon>Bacillaceae</taxon>
        <taxon>Metabacillus</taxon>
    </lineage>
</organism>
<keyword evidence="9" id="KW-1185">Reference proteome</keyword>
<dbReference type="PANTHER" id="PTHR46630:SF1">
    <property type="entry name" value="TETRATRICOPEPTIDE REPEAT PROTEIN 29"/>
    <property type="match status" value="1"/>
</dbReference>
<dbReference type="InterPro" id="IPR011990">
    <property type="entry name" value="TPR-like_helical_dom_sf"/>
</dbReference>